<protein>
    <submittedName>
        <fullName evidence="3">3-oxoadipate enol-lactonase</fullName>
        <ecNumber evidence="3">3.1.1.24</ecNumber>
    </submittedName>
</protein>
<dbReference type="EC" id="3.1.1.24" evidence="3"/>
<dbReference type="Gene3D" id="3.40.50.1820">
    <property type="entry name" value="alpha/beta hydrolase"/>
    <property type="match status" value="1"/>
</dbReference>
<gene>
    <name evidence="3" type="ORF">GGQ97_000372</name>
</gene>
<dbReference type="EMBL" id="JAATJC010000001">
    <property type="protein sequence ID" value="NJC04579.1"/>
    <property type="molecule type" value="Genomic_DNA"/>
</dbReference>
<evidence type="ECO:0000313" key="4">
    <source>
        <dbReference type="Proteomes" id="UP000558192"/>
    </source>
</evidence>
<dbReference type="Proteomes" id="UP000558192">
    <property type="component" value="Unassembled WGS sequence"/>
</dbReference>
<dbReference type="InterPro" id="IPR000073">
    <property type="entry name" value="AB_hydrolase_1"/>
</dbReference>
<dbReference type="PANTHER" id="PTHR43798:SF31">
    <property type="entry name" value="AB HYDROLASE SUPERFAMILY PROTEIN YCLE"/>
    <property type="match status" value="1"/>
</dbReference>
<dbReference type="SUPFAM" id="SSF53474">
    <property type="entry name" value="alpha/beta-Hydrolases"/>
    <property type="match status" value="1"/>
</dbReference>
<dbReference type="PANTHER" id="PTHR43798">
    <property type="entry name" value="MONOACYLGLYCEROL LIPASE"/>
    <property type="match status" value="1"/>
</dbReference>
<sequence>MMTDRQGIDTEWGRIGCTTRGSGGVPLLFLHGVGSDRSAWDGQVDAFGAERLAIAIDMPGYGNSEPGHLEVEGRKDFAAAALAVLDALGVEQAHVCGLSLGGVIALAMTSMAPTRVASVVLADTFARHPEGEAILERSLAGAASLGMAGLADSRADALLAQPADPAVRREVVDTMSRIDPAAYARAAEAVWLADQKHEAATLSCPALILYGSQDRITPPALSEELKSLIPHAGLIEITGAGHLPNLEQPAIFDRVLAAFLADVER</sequence>
<name>A0A7X5Y3Q4_9SPHN</name>
<evidence type="ECO:0000256" key="1">
    <source>
        <dbReference type="ARBA" id="ARBA00022801"/>
    </source>
</evidence>
<comment type="caution">
    <text evidence="3">The sequence shown here is derived from an EMBL/GenBank/DDBJ whole genome shotgun (WGS) entry which is preliminary data.</text>
</comment>
<dbReference type="GO" id="GO:0047570">
    <property type="term" value="F:3-oxoadipate enol-lactonase activity"/>
    <property type="evidence" value="ECO:0007669"/>
    <property type="project" value="UniProtKB-EC"/>
</dbReference>
<dbReference type="Pfam" id="PF12697">
    <property type="entry name" value="Abhydrolase_6"/>
    <property type="match status" value="1"/>
</dbReference>
<dbReference type="GO" id="GO:0016020">
    <property type="term" value="C:membrane"/>
    <property type="evidence" value="ECO:0007669"/>
    <property type="project" value="TreeGrafter"/>
</dbReference>
<evidence type="ECO:0000313" key="3">
    <source>
        <dbReference type="EMBL" id="NJC04579.1"/>
    </source>
</evidence>
<organism evidence="3 4">
    <name type="scientific">Sphingomonas kaistensis</name>
    <dbReference type="NCBI Taxonomy" id="298708"/>
    <lineage>
        <taxon>Bacteria</taxon>
        <taxon>Pseudomonadati</taxon>
        <taxon>Pseudomonadota</taxon>
        <taxon>Alphaproteobacteria</taxon>
        <taxon>Sphingomonadales</taxon>
        <taxon>Sphingomonadaceae</taxon>
        <taxon>Sphingomonas</taxon>
    </lineage>
</organism>
<dbReference type="AlphaFoldDB" id="A0A7X5Y3Q4"/>
<feature type="domain" description="AB hydrolase-1" evidence="2">
    <location>
        <begin position="27"/>
        <end position="252"/>
    </location>
</feature>
<keyword evidence="1 3" id="KW-0378">Hydrolase</keyword>
<dbReference type="InterPro" id="IPR029058">
    <property type="entry name" value="AB_hydrolase_fold"/>
</dbReference>
<dbReference type="InterPro" id="IPR050266">
    <property type="entry name" value="AB_hydrolase_sf"/>
</dbReference>
<keyword evidence="4" id="KW-1185">Reference proteome</keyword>
<proteinExistence type="predicted"/>
<evidence type="ECO:0000259" key="2">
    <source>
        <dbReference type="Pfam" id="PF12697"/>
    </source>
</evidence>
<dbReference type="PRINTS" id="PR00111">
    <property type="entry name" value="ABHYDROLASE"/>
</dbReference>
<accession>A0A7X5Y3Q4</accession>
<reference evidence="3 4" key="1">
    <citation type="submission" date="2020-03" db="EMBL/GenBank/DDBJ databases">
        <title>Genomic Encyclopedia of Type Strains, Phase IV (KMG-IV): sequencing the most valuable type-strain genomes for metagenomic binning, comparative biology and taxonomic classification.</title>
        <authorList>
            <person name="Goeker M."/>
        </authorList>
    </citation>
    <scope>NUCLEOTIDE SEQUENCE [LARGE SCALE GENOMIC DNA]</scope>
    <source>
        <strain evidence="3 4">DSM 16846</strain>
    </source>
</reference>